<accession>A0ABQ9ZKS2</accession>
<comment type="caution">
    <text evidence="1">The sequence shown here is derived from an EMBL/GenBank/DDBJ whole genome shotgun (WGS) entry which is preliminary data.</text>
</comment>
<gene>
    <name evidence="1" type="ORF">OUZ56_026099</name>
</gene>
<dbReference type="EMBL" id="JAOYFB010000004">
    <property type="protein sequence ID" value="KAK4013545.1"/>
    <property type="molecule type" value="Genomic_DNA"/>
</dbReference>
<dbReference type="Proteomes" id="UP001234178">
    <property type="component" value="Unassembled WGS sequence"/>
</dbReference>
<reference evidence="1 2" key="1">
    <citation type="journal article" date="2023" name="Nucleic Acids Res.">
        <title>The hologenome of Daphnia magna reveals possible DNA methylation and microbiome-mediated evolution of the host genome.</title>
        <authorList>
            <person name="Chaturvedi A."/>
            <person name="Li X."/>
            <person name="Dhandapani V."/>
            <person name="Marshall H."/>
            <person name="Kissane S."/>
            <person name="Cuenca-Cambronero M."/>
            <person name="Asole G."/>
            <person name="Calvet F."/>
            <person name="Ruiz-Romero M."/>
            <person name="Marangio P."/>
            <person name="Guigo R."/>
            <person name="Rago D."/>
            <person name="Mirbahai L."/>
            <person name="Eastwood N."/>
            <person name="Colbourne J.K."/>
            <person name="Zhou J."/>
            <person name="Mallon E."/>
            <person name="Orsini L."/>
        </authorList>
    </citation>
    <scope>NUCLEOTIDE SEQUENCE [LARGE SCALE GENOMIC DNA]</scope>
    <source>
        <strain evidence="1">LRV0_1</strain>
    </source>
</reference>
<organism evidence="1 2">
    <name type="scientific">Daphnia magna</name>
    <dbReference type="NCBI Taxonomy" id="35525"/>
    <lineage>
        <taxon>Eukaryota</taxon>
        <taxon>Metazoa</taxon>
        <taxon>Ecdysozoa</taxon>
        <taxon>Arthropoda</taxon>
        <taxon>Crustacea</taxon>
        <taxon>Branchiopoda</taxon>
        <taxon>Diplostraca</taxon>
        <taxon>Cladocera</taxon>
        <taxon>Anomopoda</taxon>
        <taxon>Daphniidae</taxon>
        <taxon>Daphnia</taxon>
    </lineage>
</organism>
<sequence>MSEPEAWIGAAMGSGASKHYNGEHKEQHAAVPPIAKKGLSRYDMFCGFSFLQCGQAGSSQDGIRLDVQLACCVQLLSL</sequence>
<evidence type="ECO:0000313" key="1">
    <source>
        <dbReference type="EMBL" id="KAK4013545.1"/>
    </source>
</evidence>
<name>A0ABQ9ZKS2_9CRUS</name>
<keyword evidence="2" id="KW-1185">Reference proteome</keyword>
<evidence type="ECO:0000313" key="2">
    <source>
        <dbReference type="Proteomes" id="UP001234178"/>
    </source>
</evidence>
<proteinExistence type="predicted"/>
<protein>
    <submittedName>
        <fullName evidence="1">Uncharacterized protein</fullName>
    </submittedName>
</protein>